<evidence type="ECO:0000256" key="1">
    <source>
        <dbReference type="ARBA" id="ARBA00022679"/>
    </source>
</evidence>
<dbReference type="Pfam" id="PF01255">
    <property type="entry name" value="Prenyltransf"/>
    <property type="match status" value="1"/>
</dbReference>
<comment type="cofactor">
    <cofactor evidence="2">
        <name>Mg(2+)</name>
        <dbReference type="ChEBI" id="CHEBI:18420"/>
    </cofactor>
    <text evidence="2">Binds 2 magnesium ions per subunit.</text>
</comment>
<feature type="binding site" evidence="2">
    <location>
        <position position="26"/>
    </location>
    <ligand>
        <name>substrate</name>
    </ligand>
</feature>
<feature type="binding site" evidence="2">
    <location>
        <begin position="195"/>
        <end position="197"/>
    </location>
    <ligand>
        <name>substrate</name>
    </ligand>
</feature>
<dbReference type="InterPro" id="IPR036424">
    <property type="entry name" value="UPP_synth-like_sf"/>
</dbReference>
<keyword evidence="2" id="KW-0460">Magnesium</keyword>
<dbReference type="InterPro" id="IPR018520">
    <property type="entry name" value="UPP_synth-like_CS"/>
</dbReference>
<feature type="binding site" evidence="2">
    <location>
        <position position="70"/>
    </location>
    <ligand>
        <name>substrate</name>
    </ligand>
</feature>
<comment type="caution">
    <text evidence="3">The sequence shown here is derived from an EMBL/GenBank/DDBJ whole genome shotgun (WGS) entry which is preliminary data.</text>
</comment>
<comment type="similarity">
    <text evidence="2">Belongs to the UPP synthase family.</text>
</comment>
<comment type="subunit">
    <text evidence="2">Homodimer.</text>
</comment>
<evidence type="ECO:0000313" key="4">
    <source>
        <dbReference type="Proteomes" id="UP000823641"/>
    </source>
</evidence>
<feature type="active site" evidence="2">
    <location>
        <position position="21"/>
    </location>
</feature>
<dbReference type="CDD" id="cd00475">
    <property type="entry name" value="Cis_IPPS"/>
    <property type="match status" value="1"/>
</dbReference>
<feature type="binding site" evidence="2">
    <location>
        <position position="208"/>
    </location>
    <ligand>
        <name>Mg(2+)</name>
        <dbReference type="ChEBI" id="CHEBI:18420"/>
    </ligand>
</feature>
<comment type="function">
    <text evidence="2">Catalyzes the condensation of isopentenyl diphosphate (IPP) with allylic pyrophosphates generating different type of terpenoids.</text>
</comment>
<keyword evidence="1 2" id="KW-0808">Transferase</keyword>
<dbReference type="PROSITE" id="PS01066">
    <property type="entry name" value="UPP_SYNTHASE"/>
    <property type="match status" value="1"/>
</dbReference>
<dbReference type="NCBIfam" id="TIGR00055">
    <property type="entry name" value="uppS"/>
    <property type="match status" value="1"/>
</dbReference>
<dbReference type="EC" id="2.5.1.-" evidence="2"/>
<dbReference type="AlphaFoldDB" id="A0A9D9N494"/>
<feature type="binding site" evidence="2">
    <location>
        <position position="34"/>
    </location>
    <ligand>
        <name>substrate</name>
    </ligand>
</feature>
<dbReference type="EMBL" id="JADIMG010000049">
    <property type="protein sequence ID" value="MBO8459648.1"/>
    <property type="molecule type" value="Genomic_DNA"/>
</dbReference>
<dbReference type="Proteomes" id="UP000823641">
    <property type="component" value="Unassembled WGS sequence"/>
</dbReference>
<sequence>MATIDQIDMARLPKHIAIIMDGNGRWAQKKGLQRILGHRSGVQAVRNVTEAAAELGIQYITLYAFSTENWNRPQEEVDALMTLLVDTLEKETPTLKKNNVRLRAIGDMQRLPEITREKFCRCIAETAQNDGLNLVLAISYSARWELTEAFKKAIEMAQKGLINADDVTESTIEGWLATAGMPDPDLLIRTSGEMRISNFLLWQLAYSELYFTAVNWPDFGKKEFYEAICQYQQRERRYGKTSAQINDNN</sequence>
<gene>
    <name evidence="3" type="ORF">IAA73_04860</name>
</gene>
<name>A0A9D9N494_9BACT</name>
<protein>
    <recommendedName>
        <fullName evidence="2">Isoprenyl transferase</fullName>
        <ecNumber evidence="2">2.5.1.-</ecNumber>
    </recommendedName>
</protein>
<evidence type="ECO:0000313" key="3">
    <source>
        <dbReference type="EMBL" id="MBO8459648.1"/>
    </source>
</evidence>
<feature type="active site" description="Proton acceptor" evidence="2">
    <location>
        <position position="69"/>
    </location>
</feature>
<feature type="binding site" evidence="2">
    <location>
        <begin position="66"/>
        <end position="68"/>
    </location>
    <ligand>
        <name>substrate</name>
    </ligand>
</feature>
<organism evidence="3 4">
    <name type="scientific">Candidatus Gallipaludibacter merdavium</name>
    <dbReference type="NCBI Taxonomy" id="2840839"/>
    <lineage>
        <taxon>Bacteria</taxon>
        <taxon>Pseudomonadati</taxon>
        <taxon>Bacteroidota</taxon>
        <taxon>Bacteroidia</taxon>
        <taxon>Bacteroidales</taxon>
        <taxon>Candidatus Gallipaludibacter</taxon>
    </lineage>
</organism>
<feature type="binding site" evidence="2">
    <location>
        <position position="189"/>
    </location>
    <ligand>
        <name>substrate</name>
    </ligand>
</feature>
<dbReference type="GO" id="GO:0016094">
    <property type="term" value="P:polyprenol biosynthetic process"/>
    <property type="evidence" value="ECO:0007669"/>
    <property type="project" value="TreeGrafter"/>
</dbReference>
<feature type="binding site" evidence="2">
    <location>
        <position position="38"/>
    </location>
    <ligand>
        <name>substrate</name>
    </ligand>
</feature>
<reference evidence="3" key="2">
    <citation type="journal article" date="2021" name="PeerJ">
        <title>Extensive microbial diversity within the chicken gut microbiome revealed by metagenomics and culture.</title>
        <authorList>
            <person name="Gilroy R."/>
            <person name="Ravi A."/>
            <person name="Getino M."/>
            <person name="Pursley I."/>
            <person name="Horton D.L."/>
            <person name="Alikhan N.F."/>
            <person name="Baker D."/>
            <person name="Gharbi K."/>
            <person name="Hall N."/>
            <person name="Watson M."/>
            <person name="Adriaenssens E.M."/>
            <person name="Foster-Nyarko E."/>
            <person name="Jarju S."/>
            <person name="Secka A."/>
            <person name="Antonio M."/>
            <person name="Oren A."/>
            <person name="Chaudhuri R.R."/>
            <person name="La Ragione R."/>
            <person name="Hildebrand F."/>
            <person name="Pallen M.J."/>
        </authorList>
    </citation>
    <scope>NUCLEOTIDE SEQUENCE</scope>
    <source>
        <strain evidence="3">G3-3990</strain>
    </source>
</reference>
<dbReference type="PANTHER" id="PTHR10291">
    <property type="entry name" value="DEHYDRODOLICHYL DIPHOSPHATE SYNTHASE FAMILY MEMBER"/>
    <property type="match status" value="1"/>
</dbReference>
<dbReference type="PANTHER" id="PTHR10291:SF0">
    <property type="entry name" value="DEHYDRODOLICHYL DIPHOSPHATE SYNTHASE 2"/>
    <property type="match status" value="1"/>
</dbReference>
<proteinExistence type="inferred from homology"/>
<feature type="binding site" evidence="2">
    <location>
        <begin position="22"/>
        <end position="25"/>
    </location>
    <ligand>
        <name>substrate</name>
    </ligand>
</feature>
<dbReference type="GO" id="GO:0000287">
    <property type="term" value="F:magnesium ion binding"/>
    <property type="evidence" value="ECO:0007669"/>
    <property type="project" value="UniProtKB-UniRule"/>
</dbReference>
<dbReference type="SUPFAM" id="SSF64005">
    <property type="entry name" value="Undecaprenyl diphosphate synthase"/>
    <property type="match status" value="1"/>
</dbReference>
<dbReference type="FunFam" id="3.40.1180.10:FF:000001">
    <property type="entry name" value="(2E,6E)-farnesyl-diphosphate-specific ditrans,polycis-undecaprenyl-diphosphate synthase"/>
    <property type="match status" value="1"/>
</dbReference>
<dbReference type="InterPro" id="IPR001441">
    <property type="entry name" value="UPP_synth-like"/>
</dbReference>
<feature type="binding site" evidence="2">
    <location>
        <position position="72"/>
    </location>
    <ligand>
        <name>substrate</name>
    </ligand>
</feature>
<dbReference type="HAMAP" id="MF_01139">
    <property type="entry name" value="ISPT"/>
    <property type="match status" value="1"/>
</dbReference>
<dbReference type="NCBIfam" id="NF011405">
    <property type="entry name" value="PRK14830.1"/>
    <property type="match status" value="1"/>
</dbReference>
<dbReference type="Gene3D" id="3.40.1180.10">
    <property type="entry name" value="Decaprenyl diphosphate synthase-like"/>
    <property type="match status" value="1"/>
</dbReference>
<feature type="binding site" evidence="2">
    <location>
        <position position="21"/>
    </location>
    <ligand>
        <name>Mg(2+)</name>
        <dbReference type="ChEBI" id="CHEBI:18420"/>
    </ligand>
</feature>
<accession>A0A9D9N494</accession>
<keyword evidence="2" id="KW-0479">Metal-binding</keyword>
<evidence type="ECO:0000256" key="2">
    <source>
        <dbReference type="HAMAP-Rule" id="MF_01139"/>
    </source>
</evidence>
<dbReference type="GO" id="GO:0045547">
    <property type="term" value="F:ditrans,polycis-polyprenyl diphosphate synthase [(2E,6E)-farnesyl diphosphate specific] activity"/>
    <property type="evidence" value="ECO:0007669"/>
    <property type="project" value="TreeGrafter"/>
</dbReference>
<reference evidence="3" key="1">
    <citation type="submission" date="2020-10" db="EMBL/GenBank/DDBJ databases">
        <authorList>
            <person name="Gilroy R."/>
        </authorList>
    </citation>
    <scope>NUCLEOTIDE SEQUENCE</scope>
    <source>
        <strain evidence="3">G3-3990</strain>
    </source>
</reference>